<evidence type="ECO:0000313" key="3">
    <source>
        <dbReference type="Proteomes" id="UP000265520"/>
    </source>
</evidence>
<organism evidence="2 3">
    <name type="scientific">Trifolium medium</name>
    <dbReference type="NCBI Taxonomy" id="97028"/>
    <lineage>
        <taxon>Eukaryota</taxon>
        <taxon>Viridiplantae</taxon>
        <taxon>Streptophyta</taxon>
        <taxon>Embryophyta</taxon>
        <taxon>Tracheophyta</taxon>
        <taxon>Spermatophyta</taxon>
        <taxon>Magnoliopsida</taxon>
        <taxon>eudicotyledons</taxon>
        <taxon>Gunneridae</taxon>
        <taxon>Pentapetalae</taxon>
        <taxon>rosids</taxon>
        <taxon>fabids</taxon>
        <taxon>Fabales</taxon>
        <taxon>Fabaceae</taxon>
        <taxon>Papilionoideae</taxon>
        <taxon>50 kb inversion clade</taxon>
        <taxon>NPAAA clade</taxon>
        <taxon>Hologalegina</taxon>
        <taxon>IRL clade</taxon>
        <taxon>Trifolieae</taxon>
        <taxon>Trifolium</taxon>
    </lineage>
</organism>
<evidence type="ECO:0000256" key="1">
    <source>
        <dbReference type="SAM" id="Phobius"/>
    </source>
</evidence>
<keyword evidence="1" id="KW-0812">Transmembrane</keyword>
<dbReference type="AlphaFoldDB" id="A0A392VX54"/>
<comment type="caution">
    <text evidence="2">The sequence shown here is derived from an EMBL/GenBank/DDBJ whole genome shotgun (WGS) entry which is preliminary data.</text>
</comment>
<accession>A0A392VX54</accession>
<dbReference type="Proteomes" id="UP000265520">
    <property type="component" value="Unassembled WGS sequence"/>
</dbReference>
<evidence type="ECO:0008006" key="4">
    <source>
        <dbReference type="Google" id="ProtNLM"/>
    </source>
</evidence>
<sequence>YAVVVVGPAPAPLLAHGIVVVLLVVVVVVVVAAVAHQSLPSSPTKGYLD</sequence>
<feature type="non-terminal residue" evidence="2">
    <location>
        <position position="1"/>
    </location>
</feature>
<name>A0A392VX54_9FABA</name>
<feature type="transmembrane region" description="Helical" evidence="1">
    <location>
        <begin position="13"/>
        <end position="35"/>
    </location>
</feature>
<keyword evidence="1" id="KW-0472">Membrane</keyword>
<dbReference type="EMBL" id="LXQA011310170">
    <property type="protein sequence ID" value="MCI92786.1"/>
    <property type="molecule type" value="Genomic_DNA"/>
</dbReference>
<evidence type="ECO:0000313" key="2">
    <source>
        <dbReference type="EMBL" id="MCI92786.1"/>
    </source>
</evidence>
<keyword evidence="3" id="KW-1185">Reference proteome</keyword>
<keyword evidence="1" id="KW-1133">Transmembrane helix</keyword>
<proteinExistence type="predicted"/>
<reference evidence="2 3" key="1">
    <citation type="journal article" date="2018" name="Front. Plant Sci.">
        <title>Red Clover (Trifolium pratense) and Zigzag Clover (T. medium) - A Picture of Genomic Similarities and Differences.</title>
        <authorList>
            <person name="Dluhosova J."/>
            <person name="Istvanek J."/>
            <person name="Nedelnik J."/>
            <person name="Repkova J."/>
        </authorList>
    </citation>
    <scope>NUCLEOTIDE SEQUENCE [LARGE SCALE GENOMIC DNA]</scope>
    <source>
        <strain evidence="3">cv. 10/8</strain>
        <tissue evidence="2">Leaf</tissue>
    </source>
</reference>
<protein>
    <recommendedName>
        <fullName evidence="4">Transmembrane protein</fullName>
    </recommendedName>
</protein>